<name>A0A928W1S9_9CYAN</name>
<evidence type="ECO:0000313" key="2">
    <source>
        <dbReference type="EMBL" id="MBE9042406.1"/>
    </source>
</evidence>
<dbReference type="PANTHER" id="PTHR46623">
    <property type="entry name" value="CARBOXYMETHYLENEBUTENOLIDASE-RELATED"/>
    <property type="match status" value="1"/>
</dbReference>
<dbReference type="Gene3D" id="3.40.50.1820">
    <property type="entry name" value="alpha/beta hydrolase"/>
    <property type="match status" value="1"/>
</dbReference>
<accession>A0A928W1S9</accession>
<reference evidence="2" key="1">
    <citation type="submission" date="2020-10" db="EMBL/GenBank/DDBJ databases">
        <authorList>
            <person name="Castelo-Branco R."/>
            <person name="Eusebio N."/>
            <person name="Adriana R."/>
            <person name="Vieira A."/>
            <person name="Brugerolle De Fraissinette N."/>
            <person name="Rezende De Castro R."/>
            <person name="Schneider M.P."/>
            <person name="Vasconcelos V."/>
            <person name="Leao P.N."/>
        </authorList>
    </citation>
    <scope>NUCLEOTIDE SEQUENCE</scope>
    <source>
        <strain evidence="2">LEGE 11467</strain>
    </source>
</reference>
<dbReference type="InterPro" id="IPR051049">
    <property type="entry name" value="Dienelactone_hydrolase-like"/>
</dbReference>
<keyword evidence="3" id="KW-1185">Reference proteome</keyword>
<feature type="domain" description="Dienelactone hydrolase" evidence="1">
    <location>
        <begin position="20"/>
        <end position="243"/>
    </location>
</feature>
<evidence type="ECO:0000313" key="3">
    <source>
        <dbReference type="Proteomes" id="UP000621799"/>
    </source>
</evidence>
<dbReference type="Pfam" id="PF01738">
    <property type="entry name" value="DLH"/>
    <property type="match status" value="1"/>
</dbReference>
<dbReference type="GO" id="GO:0016787">
    <property type="term" value="F:hydrolase activity"/>
    <property type="evidence" value="ECO:0007669"/>
    <property type="project" value="UniProtKB-KW"/>
</dbReference>
<sequence length="247" mass="27059">MTLLEFRSKNVEIVNGNLQIDAYLAQPVGDGKFPGIVVFQEIFGVNAHIREIVDRIAQQGYVAIAPALYQRTAPGFETGYTDADFKLGRSYKAQTKASELRSDTQAAIDYLKAMPNTTSAIGTIGFCFGGHVAYLVATLPDIKATASCYGAGIATSCPGEEGTTLDRTSEIGETLYGFFGTADPLIPLEQVDRIEAELKKHNIPHQIFRYEGADHGFMCDRRSSYNPTAAADAWQQIWQLFESTLKV</sequence>
<dbReference type="InterPro" id="IPR029058">
    <property type="entry name" value="AB_hydrolase_fold"/>
</dbReference>
<dbReference type="InterPro" id="IPR002925">
    <property type="entry name" value="Dienelactn_hydro"/>
</dbReference>
<proteinExistence type="predicted"/>
<dbReference type="AlphaFoldDB" id="A0A928W1S9"/>
<dbReference type="EMBL" id="JADEXN010000350">
    <property type="protein sequence ID" value="MBE9042406.1"/>
    <property type="molecule type" value="Genomic_DNA"/>
</dbReference>
<dbReference type="SUPFAM" id="SSF53474">
    <property type="entry name" value="alpha/beta-Hydrolases"/>
    <property type="match status" value="1"/>
</dbReference>
<comment type="caution">
    <text evidence="2">The sequence shown here is derived from an EMBL/GenBank/DDBJ whole genome shotgun (WGS) entry which is preliminary data.</text>
</comment>
<keyword evidence="2" id="KW-0378">Hydrolase</keyword>
<protein>
    <submittedName>
        <fullName evidence="2">Dienelactone hydrolase family protein</fullName>
    </submittedName>
</protein>
<dbReference type="Proteomes" id="UP000621799">
    <property type="component" value="Unassembled WGS sequence"/>
</dbReference>
<organism evidence="2 3">
    <name type="scientific">Zarconia navalis LEGE 11467</name>
    <dbReference type="NCBI Taxonomy" id="1828826"/>
    <lineage>
        <taxon>Bacteria</taxon>
        <taxon>Bacillati</taxon>
        <taxon>Cyanobacteriota</taxon>
        <taxon>Cyanophyceae</taxon>
        <taxon>Oscillatoriophycideae</taxon>
        <taxon>Oscillatoriales</taxon>
        <taxon>Oscillatoriales incertae sedis</taxon>
        <taxon>Zarconia</taxon>
        <taxon>Zarconia navalis</taxon>
    </lineage>
</organism>
<evidence type="ECO:0000259" key="1">
    <source>
        <dbReference type="Pfam" id="PF01738"/>
    </source>
</evidence>
<dbReference type="RefSeq" id="WP_264322565.1">
    <property type="nucleotide sequence ID" value="NZ_JADEXN010000350.1"/>
</dbReference>
<dbReference type="PANTHER" id="PTHR46623:SF6">
    <property type="entry name" value="ALPHA_BETA-HYDROLASES SUPERFAMILY PROTEIN"/>
    <property type="match status" value="1"/>
</dbReference>
<gene>
    <name evidence="2" type="ORF">IQ235_16665</name>
</gene>